<feature type="transmembrane region" description="Helical" evidence="6">
    <location>
        <begin position="20"/>
        <end position="40"/>
    </location>
</feature>
<evidence type="ECO:0000313" key="8">
    <source>
        <dbReference type="EMBL" id="SNX94497.1"/>
    </source>
</evidence>
<dbReference type="SUPFAM" id="SSF103473">
    <property type="entry name" value="MFS general substrate transporter"/>
    <property type="match status" value="1"/>
</dbReference>
<evidence type="ECO:0000256" key="3">
    <source>
        <dbReference type="ARBA" id="ARBA00022692"/>
    </source>
</evidence>
<evidence type="ECO:0000256" key="1">
    <source>
        <dbReference type="ARBA" id="ARBA00004651"/>
    </source>
</evidence>
<name>A0A285E661_9ACTN</name>
<dbReference type="InterPro" id="IPR020846">
    <property type="entry name" value="MFS_dom"/>
</dbReference>
<keyword evidence="2" id="KW-1003">Cell membrane</keyword>
<dbReference type="Pfam" id="PF07690">
    <property type="entry name" value="MFS_1"/>
    <property type="match status" value="1"/>
</dbReference>
<evidence type="ECO:0000256" key="4">
    <source>
        <dbReference type="ARBA" id="ARBA00022989"/>
    </source>
</evidence>
<feature type="transmembrane region" description="Helical" evidence="6">
    <location>
        <begin position="103"/>
        <end position="124"/>
    </location>
</feature>
<dbReference type="PANTHER" id="PTHR43124:SF3">
    <property type="entry name" value="CHLORAMPHENICOL EFFLUX PUMP RV0191"/>
    <property type="match status" value="1"/>
</dbReference>
<gene>
    <name evidence="8" type="ORF">SAMN06893097_101292</name>
</gene>
<dbReference type="PROSITE" id="PS50850">
    <property type="entry name" value="MFS"/>
    <property type="match status" value="1"/>
</dbReference>
<evidence type="ECO:0000313" key="9">
    <source>
        <dbReference type="Proteomes" id="UP000219514"/>
    </source>
</evidence>
<feature type="transmembrane region" description="Helical" evidence="6">
    <location>
        <begin position="274"/>
        <end position="291"/>
    </location>
</feature>
<dbReference type="EMBL" id="OBDO01000001">
    <property type="protein sequence ID" value="SNX94497.1"/>
    <property type="molecule type" value="Genomic_DNA"/>
</dbReference>
<feature type="transmembrane region" description="Helical" evidence="6">
    <location>
        <begin position="297"/>
        <end position="316"/>
    </location>
</feature>
<feature type="transmembrane region" description="Helical" evidence="6">
    <location>
        <begin position="209"/>
        <end position="230"/>
    </location>
</feature>
<feature type="transmembrane region" description="Helical" evidence="6">
    <location>
        <begin position="163"/>
        <end position="184"/>
    </location>
</feature>
<feature type="transmembrane region" description="Helical" evidence="6">
    <location>
        <begin position="136"/>
        <end position="157"/>
    </location>
</feature>
<feature type="transmembrane region" description="Helical" evidence="6">
    <location>
        <begin position="328"/>
        <end position="349"/>
    </location>
</feature>
<dbReference type="Gene3D" id="1.20.1250.20">
    <property type="entry name" value="MFS general substrate transporter like domains"/>
    <property type="match status" value="1"/>
</dbReference>
<evidence type="ECO:0000259" key="7">
    <source>
        <dbReference type="PROSITE" id="PS50850"/>
    </source>
</evidence>
<dbReference type="PANTHER" id="PTHR43124">
    <property type="entry name" value="PURINE EFFLUX PUMP PBUE"/>
    <property type="match status" value="1"/>
</dbReference>
<dbReference type="Proteomes" id="UP000219514">
    <property type="component" value="Unassembled WGS sequence"/>
</dbReference>
<feature type="domain" description="Major facilitator superfamily (MFS) profile" evidence="7">
    <location>
        <begin position="11"/>
        <end position="385"/>
    </location>
</feature>
<accession>A0A285E661</accession>
<protein>
    <submittedName>
        <fullName evidence="8">Predicted arabinose efflux permease, MFS family</fullName>
    </submittedName>
</protein>
<proteinExistence type="predicted"/>
<evidence type="ECO:0000256" key="6">
    <source>
        <dbReference type="SAM" id="Phobius"/>
    </source>
</evidence>
<dbReference type="InterPro" id="IPR011701">
    <property type="entry name" value="MFS"/>
</dbReference>
<dbReference type="AlphaFoldDB" id="A0A285E661"/>
<organism evidence="8 9">
    <name type="scientific">Geodermatophilus sabuli</name>
    <dbReference type="NCBI Taxonomy" id="1564158"/>
    <lineage>
        <taxon>Bacteria</taxon>
        <taxon>Bacillati</taxon>
        <taxon>Actinomycetota</taxon>
        <taxon>Actinomycetes</taxon>
        <taxon>Geodermatophilales</taxon>
        <taxon>Geodermatophilaceae</taxon>
        <taxon>Geodermatophilus</taxon>
    </lineage>
</organism>
<dbReference type="InterPro" id="IPR050189">
    <property type="entry name" value="MFS_Efflux_Transporters"/>
</dbReference>
<keyword evidence="4 6" id="KW-1133">Transmembrane helix</keyword>
<dbReference type="InterPro" id="IPR036259">
    <property type="entry name" value="MFS_trans_sf"/>
</dbReference>
<keyword evidence="3 6" id="KW-0812">Transmembrane</keyword>
<dbReference type="RefSeq" id="WP_216359569.1">
    <property type="nucleotide sequence ID" value="NZ_JACHXB010000001.1"/>
</dbReference>
<keyword evidence="5 6" id="KW-0472">Membrane</keyword>
<feature type="transmembrane region" description="Helical" evidence="6">
    <location>
        <begin position="361"/>
        <end position="380"/>
    </location>
</feature>
<comment type="subcellular location">
    <subcellularLocation>
        <location evidence="1">Cell membrane</location>
        <topology evidence="1">Multi-pass membrane protein</topology>
    </subcellularLocation>
</comment>
<evidence type="ECO:0000256" key="2">
    <source>
        <dbReference type="ARBA" id="ARBA00022475"/>
    </source>
</evidence>
<feature type="transmembrane region" description="Helical" evidence="6">
    <location>
        <begin position="46"/>
        <end position="68"/>
    </location>
</feature>
<feature type="transmembrane region" description="Helical" evidence="6">
    <location>
        <begin position="236"/>
        <end position="262"/>
    </location>
</feature>
<reference evidence="8 9" key="1">
    <citation type="submission" date="2017-09" db="EMBL/GenBank/DDBJ databases">
        <authorList>
            <person name="Ehlers B."/>
            <person name="Leendertz F.H."/>
        </authorList>
    </citation>
    <scope>NUCLEOTIDE SEQUENCE [LARGE SCALE GENOMIC DNA]</scope>
    <source>
        <strain evidence="8 9">DSM 46844</strain>
    </source>
</reference>
<feature type="transmembrane region" description="Helical" evidence="6">
    <location>
        <begin position="80"/>
        <end position="97"/>
    </location>
</feature>
<evidence type="ECO:0000256" key="5">
    <source>
        <dbReference type="ARBA" id="ARBA00023136"/>
    </source>
</evidence>
<dbReference type="GO" id="GO:0005886">
    <property type="term" value="C:plasma membrane"/>
    <property type="evidence" value="ECO:0007669"/>
    <property type="project" value="UniProtKB-SubCell"/>
</dbReference>
<dbReference type="GO" id="GO:0022857">
    <property type="term" value="F:transmembrane transporter activity"/>
    <property type="evidence" value="ECO:0007669"/>
    <property type="project" value="InterPro"/>
</dbReference>
<keyword evidence="9" id="KW-1185">Reference proteome</keyword>
<sequence length="388" mass="39897">MRSTRPRRTSPIRLLQANAFVSILDRFAMPPLLITIAASLDVPLSAIVQAAGAYFLAYGLSQPLWGVVSDALGLVRTMRLALVVAGLAAVAAAFAWSPLALGIARGVGGAFFGAAYPAGLIYVGDTVPTDRRQRELTRLMVGVAFGTALASVGAGVVGQQLTWRAVFVITGLGALALSFALRYLDEPPRTRVHRHPLAPFLTVARSRTALFVLALAFVEGGVLIGVLTLLPSAIEAAGATAALAGAVTAVYGAAVLVFATAVGRLSRRLHPSRLIAIGAAAAVAACLVLSLSRAAPAAIAVTVLLGLAWAAMHSSLQTWATEVLPAARATIVSLFAGALFCGSALASVAVADLADAGRYRAIFLAACIIAVPLGVVAVWGRSRWRPPA</sequence>